<comment type="caution">
    <text evidence="2">The sequence shown here is derived from an EMBL/GenBank/DDBJ whole genome shotgun (WGS) entry which is preliminary data.</text>
</comment>
<dbReference type="RefSeq" id="WP_209944073.1">
    <property type="nucleotide sequence ID" value="NZ_JAGGJU010000004.1"/>
</dbReference>
<feature type="region of interest" description="Disordered" evidence="1">
    <location>
        <begin position="32"/>
        <end position="63"/>
    </location>
</feature>
<proteinExistence type="predicted"/>
<accession>A0ABS4DXH9</accession>
<dbReference type="Proteomes" id="UP000759443">
    <property type="component" value="Unassembled WGS sequence"/>
</dbReference>
<feature type="compositionally biased region" description="Basic and acidic residues" evidence="1">
    <location>
        <begin position="48"/>
        <end position="63"/>
    </location>
</feature>
<dbReference type="EMBL" id="JAGGJU010000004">
    <property type="protein sequence ID" value="MBP1850401.1"/>
    <property type="molecule type" value="Genomic_DNA"/>
</dbReference>
<evidence type="ECO:0000256" key="1">
    <source>
        <dbReference type="SAM" id="MobiDB-lite"/>
    </source>
</evidence>
<feature type="compositionally biased region" description="Basic and acidic residues" evidence="1">
    <location>
        <begin position="32"/>
        <end position="41"/>
    </location>
</feature>
<keyword evidence="2" id="KW-0645">Protease</keyword>
<keyword evidence="2" id="KW-0378">Hydrolase</keyword>
<organism evidence="2 3">
    <name type="scientific">Rhizobium halophytocola</name>
    <dbReference type="NCBI Taxonomy" id="735519"/>
    <lineage>
        <taxon>Bacteria</taxon>
        <taxon>Pseudomonadati</taxon>
        <taxon>Pseudomonadota</taxon>
        <taxon>Alphaproteobacteria</taxon>
        <taxon>Hyphomicrobiales</taxon>
        <taxon>Rhizobiaceae</taxon>
        <taxon>Rhizobium/Agrobacterium group</taxon>
        <taxon>Rhizobium</taxon>
    </lineage>
</organism>
<keyword evidence="3" id="KW-1185">Reference proteome</keyword>
<reference evidence="2 3" key="1">
    <citation type="submission" date="2021-03" db="EMBL/GenBank/DDBJ databases">
        <title>Genomic Encyclopedia of Type Strains, Phase IV (KMG-IV): sequencing the most valuable type-strain genomes for metagenomic binning, comparative biology and taxonomic classification.</title>
        <authorList>
            <person name="Goeker M."/>
        </authorList>
    </citation>
    <scope>NUCLEOTIDE SEQUENCE [LARGE SCALE GENOMIC DNA]</scope>
    <source>
        <strain evidence="2 3">DSM 21600</strain>
    </source>
</reference>
<name>A0ABS4DXH9_9HYPH</name>
<protein>
    <submittedName>
        <fullName evidence="2">Membrane protein implicated in regulation of membrane protease activity</fullName>
    </submittedName>
</protein>
<evidence type="ECO:0000313" key="2">
    <source>
        <dbReference type="EMBL" id="MBP1850401.1"/>
    </source>
</evidence>
<evidence type="ECO:0000313" key="3">
    <source>
        <dbReference type="Proteomes" id="UP000759443"/>
    </source>
</evidence>
<dbReference type="GO" id="GO:0006508">
    <property type="term" value="P:proteolysis"/>
    <property type="evidence" value="ECO:0007669"/>
    <property type="project" value="UniProtKB-KW"/>
</dbReference>
<sequence length="63" mass="7277">MPQIILLLLFVGAGLWLYRRFVSDAQHLAGRSRVDEKERETGASGTLIKDEKTGEYRLRRDDE</sequence>
<dbReference type="GO" id="GO:0008233">
    <property type="term" value="F:peptidase activity"/>
    <property type="evidence" value="ECO:0007669"/>
    <property type="project" value="UniProtKB-KW"/>
</dbReference>
<gene>
    <name evidence="2" type="ORF">J2Z17_001835</name>
</gene>